<dbReference type="SMART" id="SM01065">
    <property type="entry name" value="CBM_2"/>
    <property type="match status" value="1"/>
</dbReference>
<dbReference type="PANTHER" id="PTHR15048">
    <property type="entry name" value="STARCH-BINDING DOMAIN-CONTAINING PROTEIN 1"/>
    <property type="match status" value="1"/>
</dbReference>
<dbReference type="PROSITE" id="PS51166">
    <property type="entry name" value="CBM20"/>
    <property type="match status" value="1"/>
</dbReference>
<proteinExistence type="predicted"/>
<dbReference type="Gene3D" id="2.60.40.10">
    <property type="entry name" value="Immunoglobulins"/>
    <property type="match status" value="1"/>
</dbReference>
<sequence>MDLCQVTFVVRANVEPGDLLGICGDAEPLGNWDPQKAVFLEKDSLEEGEQWKVKVMLPAGQLIKFRFFSGRFLDEETHLCIINQWESGCSPRSVTPSGFVFTASGGDFGVVDGKNVLDTGWLMSETELRLRLHSSAKPSVIMNSQKIESSNLRVKLSVIGLKDDSPSVTVSMSAFSRNEMYRPLQQHSGWLLNPQSWLEYTIVSLDLCNLQLVLDFEELKACDSTPVHVGFTPLLSSCIMEDGKSQGMLCLPIMKPGTSQTIGWVKGMF</sequence>
<dbReference type="GO" id="GO:0016020">
    <property type="term" value="C:membrane"/>
    <property type="evidence" value="ECO:0007669"/>
    <property type="project" value="TreeGrafter"/>
</dbReference>
<dbReference type="Ensembl" id="ENSEBUT00000019680.1">
    <property type="protein sequence ID" value="ENSEBUP00000019104.1"/>
    <property type="gene ID" value="ENSEBUG00000011904.1"/>
</dbReference>
<reference evidence="2" key="1">
    <citation type="submission" date="2025-08" db="UniProtKB">
        <authorList>
            <consortium name="Ensembl"/>
        </authorList>
    </citation>
    <scope>IDENTIFICATION</scope>
</reference>
<accession>A0A8C4QS95</accession>
<dbReference type="PANTHER" id="PTHR15048:SF0">
    <property type="entry name" value="STARCH-BINDING DOMAIN-CONTAINING PROTEIN 1"/>
    <property type="match status" value="1"/>
</dbReference>
<evidence type="ECO:0000313" key="2">
    <source>
        <dbReference type="Ensembl" id="ENSEBUP00000019104.1"/>
    </source>
</evidence>
<dbReference type="GeneTree" id="ENSGT00440000033970"/>
<dbReference type="InterPro" id="IPR013783">
    <property type="entry name" value="Ig-like_fold"/>
</dbReference>
<protein>
    <submittedName>
        <fullName evidence="2">Glycerophosphocholine phosphodiesterase 1</fullName>
    </submittedName>
</protein>
<reference evidence="2" key="2">
    <citation type="submission" date="2025-09" db="UniProtKB">
        <authorList>
            <consortium name="Ensembl"/>
        </authorList>
    </citation>
    <scope>IDENTIFICATION</scope>
</reference>
<keyword evidence="3" id="KW-1185">Reference proteome</keyword>
<organism evidence="2 3">
    <name type="scientific">Eptatretus burgeri</name>
    <name type="common">Inshore hagfish</name>
    <dbReference type="NCBI Taxonomy" id="7764"/>
    <lineage>
        <taxon>Eukaryota</taxon>
        <taxon>Metazoa</taxon>
        <taxon>Chordata</taxon>
        <taxon>Craniata</taxon>
        <taxon>Vertebrata</taxon>
        <taxon>Cyclostomata</taxon>
        <taxon>Myxini</taxon>
        <taxon>Myxiniformes</taxon>
        <taxon>Myxinidae</taxon>
        <taxon>Eptatretinae</taxon>
        <taxon>Eptatretus</taxon>
    </lineage>
</organism>
<evidence type="ECO:0000313" key="3">
    <source>
        <dbReference type="Proteomes" id="UP000694388"/>
    </source>
</evidence>
<dbReference type="Pfam" id="PF00686">
    <property type="entry name" value="CBM_20"/>
    <property type="match status" value="1"/>
</dbReference>
<dbReference type="GO" id="GO:2001070">
    <property type="term" value="F:starch binding"/>
    <property type="evidence" value="ECO:0007669"/>
    <property type="project" value="InterPro"/>
</dbReference>
<feature type="domain" description="CBM20" evidence="1">
    <location>
        <begin position="1"/>
        <end position="110"/>
    </location>
</feature>
<name>A0A8C4QS95_EPTBU</name>
<dbReference type="InterPro" id="IPR002044">
    <property type="entry name" value="CBM20"/>
</dbReference>
<dbReference type="AlphaFoldDB" id="A0A8C4QS95"/>
<dbReference type="Proteomes" id="UP000694388">
    <property type="component" value="Unplaced"/>
</dbReference>
<dbReference type="InterPro" id="IPR013784">
    <property type="entry name" value="Carb-bd-like_fold"/>
</dbReference>
<evidence type="ECO:0000259" key="1">
    <source>
        <dbReference type="PROSITE" id="PS51166"/>
    </source>
</evidence>
<dbReference type="SUPFAM" id="SSF49452">
    <property type="entry name" value="Starch-binding domain-like"/>
    <property type="match status" value="1"/>
</dbReference>